<accession>A0A1I7TAF9</accession>
<proteinExistence type="predicted"/>
<feature type="compositionally biased region" description="Basic and acidic residues" evidence="1">
    <location>
        <begin position="149"/>
        <end position="159"/>
    </location>
</feature>
<dbReference type="PANTHER" id="PTHR34005">
    <property type="entry name" value="PROTEIN CBG15054-RELATED"/>
    <property type="match status" value="1"/>
</dbReference>
<dbReference type="Proteomes" id="UP000095282">
    <property type="component" value="Unplaced"/>
</dbReference>
<evidence type="ECO:0000313" key="3">
    <source>
        <dbReference type="WBParaSite" id="Csp11.Scaffold564.g4013.t1"/>
    </source>
</evidence>
<dbReference type="PANTHER" id="PTHR34005:SF7">
    <property type="entry name" value="PROTEIN CBG26726"/>
    <property type="match status" value="1"/>
</dbReference>
<reference evidence="3" key="1">
    <citation type="submission" date="2016-11" db="UniProtKB">
        <authorList>
            <consortium name="WormBaseParasite"/>
        </authorList>
    </citation>
    <scope>IDENTIFICATION</scope>
</reference>
<dbReference type="AlphaFoldDB" id="A0A1I7TAF9"/>
<sequence>MIVKVNINLGSRFPCLPIDKTNVNKDELLDSYSFNGTERKKHPLTVEYADSKSIITGIMSNMAPGDPLFRKETIDGVPVSVFIGIFAFGNNNNALFRPILSLAHSICNLTDICAENQIPATAEEPIHGPATTTSKPPIFSSPGKVSSDTPRKPEKPKEEETIDEEYEEFLRRTWEWNQPEEFDNDLYRSLDFKSGSTKKEIFFVFVLIILF</sequence>
<protein>
    <submittedName>
        <fullName evidence="3">Peptidase S1 domain-containing protein</fullName>
    </submittedName>
</protein>
<dbReference type="Pfam" id="PF03761">
    <property type="entry name" value="DUF316"/>
    <property type="match status" value="1"/>
</dbReference>
<dbReference type="WBParaSite" id="Csp11.Scaffold564.g4013.t1">
    <property type="protein sequence ID" value="Csp11.Scaffold564.g4013.t1"/>
    <property type="gene ID" value="Csp11.Scaffold564.g4013"/>
</dbReference>
<feature type="region of interest" description="Disordered" evidence="1">
    <location>
        <begin position="124"/>
        <end position="162"/>
    </location>
</feature>
<organism evidence="2 3">
    <name type="scientific">Caenorhabditis tropicalis</name>
    <dbReference type="NCBI Taxonomy" id="1561998"/>
    <lineage>
        <taxon>Eukaryota</taxon>
        <taxon>Metazoa</taxon>
        <taxon>Ecdysozoa</taxon>
        <taxon>Nematoda</taxon>
        <taxon>Chromadorea</taxon>
        <taxon>Rhabditida</taxon>
        <taxon>Rhabditina</taxon>
        <taxon>Rhabditomorpha</taxon>
        <taxon>Rhabditoidea</taxon>
        <taxon>Rhabditidae</taxon>
        <taxon>Peloderinae</taxon>
        <taxon>Caenorhabditis</taxon>
    </lineage>
</organism>
<dbReference type="InterPro" id="IPR005514">
    <property type="entry name" value="DUF316"/>
</dbReference>
<evidence type="ECO:0000256" key="1">
    <source>
        <dbReference type="SAM" id="MobiDB-lite"/>
    </source>
</evidence>
<name>A0A1I7TAF9_9PELO</name>
<keyword evidence="2" id="KW-1185">Reference proteome</keyword>
<evidence type="ECO:0000313" key="2">
    <source>
        <dbReference type="Proteomes" id="UP000095282"/>
    </source>
</evidence>